<dbReference type="SUPFAM" id="SSF53474">
    <property type="entry name" value="alpha/beta-Hydrolases"/>
    <property type="match status" value="1"/>
</dbReference>
<dbReference type="Pfam" id="PF00135">
    <property type="entry name" value="COesterase"/>
    <property type="match status" value="1"/>
</dbReference>
<accession>A0AAU9UP66</accession>
<dbReference type="InterPro" id="IPR019826">
    <property type="entry name" value="Carboxylesterase_B_AS"/>
</dbReference>
<protein>
    <recommendedName>
        <fullName evidence="6">Carboxylic ester hydrolase</fullName>
        <ecNumber evidence="6">3.1.1.-</ecNumber>
    </recommendedName>
</protein>
<keyword evidence="4" id="KW-1015">Disulfide bond</keyword>
<comment type="caution">
    <text evidence="8">The sequence shown here is derived from an EMBL/GenBank/DDBJ whole genome shotgun (WGS) entry which is preliminary data.</text>
</comment>
<dbReference type="Gene3D" id="3.40.50.1820">
    <property type="entry name" value="alpha/beta hydrolase"/>
    <property type="match status" value="1"/>
</dbReference>
<dbReference type="PANTHER" id="PTHR11559">
    <property type="entry name" value="CARBOXYLESTERASE"/>
    <property type="match status" value="1"/>
</dbReference>
<evidence type="ECO:0000256" key="1">
    <source>
        <dbReference type="ARBA" id="ARBA00005964"/>
    </source>
</evidence>
<evidence type="ECO:0000313" key="8">
    <source>
        <dbReference type="EMBL" id="CAH2099667.1"/>
    </source>
</evidence>
<sequence length="557" mass="63554">MARLLIFCCLLFVVFCEERQSRLARLSQGLVRGYKDPEEDIYIFYNIPYATAPTGTDRFKAPLPPPTWDETFEAVDRKIICPQNNFFNIIINERINTLIPKEDCLVANVYVPETNEDSLPVVVFVHGGAFSAGWGDLFTPKKVVSSKRIIAVTFNYRLGVHGFLCLGTKDVPGNAGMKDQVALLRWVQKNIASFGGNPDDVTISGYSAGSIAVDLLSISKMAAGLFTNVIAESGANTASAGCQSDPIKHAKIYAEMLNFHNVDDFYALEDFYKTVPYDIINSADAVNRTDSSVLMTPCVERDVGEERFLDDSPVNILRSGNFPKYRMLYGFTDKEGSMRIMFFDAWKHLMNNKFSNFLPNDLQFKDLKEREAVAERIKRFYFGDGLIENEHILPFVDLFSDIFFVYPMLRTVKYQVKAGNDQIYMYEYSFIESDTPVIPYTNIRGAPHCAQTATFFDGLMNGTEEDEKRISKEKQELKKFIREIWLNFITTGKPTATNLPNWPPVGADWSPYMALNKTVQLKSLPVKERVLLWDDIYDKYYRYPVAPNPPRYWHSEL</sequence>
<dbReference type="InterPro" id="IPR002018">
    <property type="entry name" value="CarbesteraseB"/>
</dbReference>
<dbReference type="InterPro" id="IPR029058">
    <property type="entry name" value="AB_hydrolase_fold"/>
</dbReference>
<evidence type="ECO:0000256" key="5">
    <source>
        <dbReference type="ARBA" id="ARBA00023180"/>
    </source>
</evidence>
<comment type="similarity">
    <text evidence="1 6">Belongs to the type-B carboxylesterase/lipase family.</text>
</comment>
<keyword evidence="5" id="KW-0325">Glycoprotein</keyword>
<dbReference type="EC" id="3.1.1.-" evidence="6"/>
<keyword evidence="9" id="KW-1185">Reference proteome</keyword>
<dbReference type="Proteomes" id="UP001153954">
    <property type="component" value="Unassembled WGS sequence"/>
</dbReference>
<evidence type="ECO:0000256" key="3">
    <source>
        <dbReference type="ARBA" id="ARBA00022801"/>
    </source>
</evidence>
<feature type="signal peptide" evidence="6">
    <location>
        <begin position="1"/>
        <end position="16"/>
    </location>
</feature>
<dbReference type="AlphaFoldDB" id="A0AAU9UP66"/>
<gene>
    <name evidence="8" type="ORF">EEDITHA_LOCUS14617</name>
</gene>
<keyword evidence="2" id="KW-0719">Serine esterase</keyword>
<organism evidence="8 9">
    <name type="scientific">Euphydryas editha</name>
    <name type="common">Edith's checkerspot</name>
    <dbReference type="NCBI Taxonomy" id="104508"/>
    <lineage>
        <taxon>Eukaryota</taxon>
        <taxon>Metazoa</taxon>
        <taxon>Ecdysozoa</taxon>
        <taxon>Arthropoda</taxon>
        <taxon>Hexapoda</taxon>
        <taxon>Insecta</taxon>
        <taxon>Pterygota</taxon>
        <taxon>Neoptera</taxon>
        <taxon>Endopterygota</taxon>
        <taxon>Lepidoptera</taxon>
        <taxon>Glossata</taxon>
        <taxon>Ditrysia</taxon>
        <taxon>Papilionoidea</taxon>
        <taxon>Nymphalidae</taxon>
        <taxon>Nymphalinae</taxon>
        <taxon>Euphydryas</taxon>
    </lineage>
</organism>
<evidence type="ECO:0000313" key="9">
    <source>
        <dbReference type="Proteomes" id="UP001153954"/>
    </source>
</evidence>
<evidence type="ECO:0000256" key="6">
    <source>
        <dbReference type="RuleBase" id="RU361235"/>
    </source>
</evidence>
<keyword evidence="6" id="KW-0732">Signal</keyword>
<evidence type="ECO:0000256" key="4">
    <source>
        <dbReference type="ARBA" id="ARBA00023157"/>
    </source>
</evidence>
<keyword evidence="3 6" id="KW-0378">Hydrolase</keyword>
<evidence type="ECO:0000256" key="2">
    <source>
        <dbReference type="ARBA" id="ARBA00022487"/>
    </source>
</evidence>
<dbReference type="InterPro" id="IPR050309">
    <property type="entry name" value="Type-B_Carboxylest/Lipase"/>
</dbReference>
<feature type="domain" description="Carboxylesterase type B" evidence="7">
    <location>
        <begin position="23"/>
        <end position="530"/>
    </location>
</feature>
<reference evidence="8" key="1">
    <citation type="submission" date="2022-03" db="EMBL/GenBank/DDBJ databases">
        <authorList>
            <person name="Tunstrom K."/>
        </authorList>
    </citation>
    <scope>NUCLEOTIDE SEQUENCE</scope>
</reference>
<dbReference type="PROSITE" id="PS00122">
    <property type="entry name" value="CARBOXYLESTERASE_B_1"/>
    <property type="match status" value="1"/>
</dbReference>
<dbReference type="EMBL" id="CAKOGL010000022">
    <property type="protein sequence ID" value="CAH2099667.1"/>
    <property type="molecule type" value="Genomic_DNA"/>
</dbReference>
<feature type="chain" id="PRO_5043094318" description="Carboxylic ester hydrolase" evidence="6">
    <location>
        <begin position="17"/>
        <end position="557"/>
    </location>
</feature>
<evidence type="ECO:0000259" key="7">
    <source>
        <dbReference type="Pfam" id="PF00135"/>
    </source>
</evidence>
<proteinExistence type="inferred from homology"/>
<name>A0AAU9UP66_EUPED</name>
<dbReference type="GO" id="GO:0052689">
    <property type="term" value="F:carboxylic ester hydrolase activity"/>
    <property type="evidence" value="ECO:0007669"/>
    <property type="project" value="UniProtKB-KW"/>
</dbReference>